<accession>G7H4Q9</accession>
<dbReference type="InterPro" id="IPR050320">
    <property type="entry name" value="N5-glutamine_MTase"/>
</dbReference>
<keyword evidence="1" id="KW-0808">Transferase</keyword>
<dbReference type="GO" id="GO:0032259">
    <property type="term" value="P:methylation"/>
    <property type="evidence" value="ECO:0007669"/>
    <property type="project" value="UniProtKB-KW"/>
</dbReference>
<comment type="caution">
    <text evidence="1">The sequence shown here is derived from an EMBL/GenBank/DDBJ whole genome shotgun (WGS) entry which is preliminary data.</text>
</comment>
<dbReference type="GO" id="GO:0008168">
    <property type="term" value="F:methyltransferase activity"/>
    <property type="evidence" value="ECO:0007669"/>
    <property type="project" value="UniProtKB-KW"/>
</dbReference>
<dbReference type="InterPro" id="IPR029063">
    <property type="entry name" value="SAM-dependent_MTases_sf"/>
</dbReference>
<dbReference type="CDD" id="cd02440">
    <property type="entry name" value="AdoMet_MTases"/>
    <property type="match status" value="1"/>
</dbReference>
<gene>
    <name evidence="1" type="ORF">GOARA_063_00330</name>
</gene>
<dbReference type="OrthoDB" id="9800643at2"/>
<dbReference type="PANTHER" id="PTHR18895">
    <property type="entry name" value="HEMK METHYLTRANSFERASE"/>
    <property type="match status" value="1"/>
</dbReference>
<dbReference type="RefSeq" id="WP_007322909.1">
    <property type="nucleotide sequence ID" value="NZ_BAEE01000063.1"/>
</dbReference>
<dbReference type="PANTHER" id="PTHR18895:SF74">
    <property type="entry name" value="MTRF1L RELEASE FACTOR GLUTAMINE METHYLTRANSFERASE"/>
    <property type="match status" value="1"/>
</dbReference>
<dbReference type="STRING" id="1073574.GOARA_063_00330"/>
<dbReference type="AlphaFoldDB" id="G7H4Q9"/>
<dbReference type="Gene3D" id="3.40.50.150">
    <property type="entry name" value="Vaccinia Virus protein VP39"/>
    <property type="match status" value="1"/>
</dbReference>
<protein>
    <submittedName>
        <fullName evidence="1">Putative methyltransferase</fullName>
    </submittedName>
</protein>
<keyword evidence="2" id="KW-1185">Reference proteome</keyword>
<sequence length="283" mass="29667">MSVDFDADALVGALRAAGCVFAEDEARILRHRAVGEGQLSEWLRRRIAGEPLEQIVGAVEFAGLDLAVGAGVFVPRQRTRLVAAIASDEVGAALAADPSGTVFVEPYCGAAPIAAHVARDHPAAAIVATDIDPVALAYAERNLSSPAIVRRGSGLAGLPQGLRGRVSVTAAVPPYVPDGELDLMPGEARGFEPVSSHSAGAAGLDEVSRLLREAREWLRPTGVVALELHRRQADAAARIAVDAGFQPTVRTSHRSFSDDGHTAVLLLRDPAGDEDVIDNMLTK</sequence>
<organism evidence="1 2">
    <name type="scientific">Gordonia araii NBRC 100433</name>
    <dbReference type="NCBI Taxonomy" id="1073574"/>
    <lineage>
        <taxon>Bacteria</taxon>
        <taxon>Bacillati</taxon>
        <taxon>Actinomycetota</taxon>
        <taxon>Actinomycetes</taxon>
        <taxon>Mycobacteriales</taxon>
        <taxon>Gordoniaceae</taxon>
        <taxon>Gordonia</taxon>
    </lineage>
</organism>
<dbReference type="Gene3D" id="1.10.8.10">
    <property type="entry name" value="DNA helicase RuvA subunit, C-terminal domain"/>
    <property type="match status" value="1"/>
</dbReference>
<dbReference type="SUPFAM" id="SSF53335">
    <property type="entry name" value="S-adenosyl-L-methionine-dependent methyltransferases"/>
    <property type="match status" value="1"/>
</dbReference>
<evidence type="ECO:0000313" key="2">
    <source>
        <dbReference type="Proteomes" id="UP000035088"/>
    </source>
</evidence>
<evidence type="ECO:0000313" key="1">
    <source>
        <dbReference type="EMBL" id="GAB10834.1"/>
    </source>
</evidence>
<proteinExistence type="predicted"/>
<name>G7H4Q9_9ACTN</name>
<keyword evidence="1" id="KW-0489">Methyltransferase</keyword>
<reference evidence="1 2" key="1">
    <citation type="submission" date="2011-11" db="EMBL/GenBank/DDBJ databases">
        <title>Whole genome shotgun sequence of Gordonia araii NBRC 100433.</title>
        <authorList>
            <person name="Yoshida Y."/>
            <person name="Hosoyama A."/>
            <person name="Tsuchikane K."/>
            <person name="Katsumata H."/>
            <person name="Yamazaki S."/>
            <person name="Fujita N."/>
        </authorList>
    </citation>
    <scope>NUCLEOTIDE SEQUENCE [LARGE SCALE GENOMIC DNA]</scope>
    <source>
        <strain evidence="1 2">NBRC 100433</strain>
    </source>
</reference>
<dbReference type="EMBL" id="BAEE01000063">
    <property type="protein sequence ID" value="GAB10834.1"/>
    <property type="molecule type" value="Genomic_DNA"/>
</dbReference>
<dbReference type="Proteomes" id="UP000035088">
    <property type="component" value="Unassembled WGS sequence"/>
</dbReference>